<reference evidence="1 2" key="1">
    <citation type="submission" date="2018-03" db="EMBL/GenBank/DDBJ databases">
        <title>The ancient ancestry and fast evolution of plastids.</title>
        <authorList>
            <person name="Moore K.R."/>
            <person name="Magnabosco C."/>
            <person name="Momper L."/>
            <person name="Gold D.A."/>
            <person name="Bosak T."/>
            <person name="Fournier G.P."/>
        </authorList>
    </citation>
    <scope>NUCLEOTIDE SEQUENCE [LARGE SCALE GENOMIC DNA]</scope>
    <source>
        <strain evidence="1 2">CCALA 016</strain>
    </source>
</reference>
<evidence type="ECO:0000313" key="2">
    <source>
        <dbReference type="Proteomes" id="UP000239001"/>
    </source>
</evidence>
<reference evidence="1 2" key="2">
    <citation type="submission" date="2018-03" db="EMBL/GenBank/DDBJ databases">
        <authorList>
            <person name="Keele B.F."/>
        </authorList>
    </citation>
    <scope>NUCLEOTIDE SEQUENCE [LARGE SCALE GENOMIC DNA]</scope>
    <source>
        <strain evidence="1 2">CCALA 016</strain>
    </source>
</reference>
<dbReference type="AlphaFoldDB" id="A0A2T1M3N2"/>
<proteinExistence type="predicted"/>
<evidence type="ECO:0000313" key="1">
    <source>
        <dbReference type="EMBL" id="PSF39451.1"/>
    </source>
</evidence>
<keyword evidence="2" id="KW-1185">Reference proteome</keyword>
<dbReference type="Proteomes" id="UP000239001">
    <property type="component" value="Unassembled WGS sequence"/>
</dbReference>
<comment type="caution">
    <text evidence="1">The sequence shown here is derived from an EMBL/GenBank/DDBJ whole genome shotgun (WGS) entry which is preliminary data.</text>
</comment>
<protein>
    <submittedName>
        <fullName evidence="1">Uncharacterized protein</fullName>
    </submittedName>
</protein>
<accession>A0A2T1M3N2</accession>
<name>A0A2T1M3N2_9CHRO</name>
<gene>
    <name evidence="1" type="ORF">C7H19_01290</name>
</gene>
<sequence>MCHKFHKAEIYNLKSVIISWVNLIKSRQRVINFEFLPQIKLNLVSSIADLISILVKFLDILKKVFFSVCFNDRL</sequence>
<organism evidence="1 2">
    <name type="scientific">Aphanothece hegewaldii CCALA 016</name>
    <dbReference type="NCBI Taxonomy" id="2107694"/>
    <lineage>
        <taxon>Bacteria</taxon>
        <taxon>Bacillati</taxon>
        <taxon>Cyanobacteriota</taxon>
        <taxon>Cyanophyceae</taxon>
        <taxon>Oscillatoriophycideae</taxon>
        <taxon>Chroococcales</taxon>
        <taxon>Aphanothecaceae</taxon>
        <taxon>Aphanothece</taxon>
    </lineage>
</organism>
<dbReference type="EMBL" id="PXOH01000001">
    <property type="protein sequence ID" value="PSF39451.1"/>
    <property type="molecule type" value="Genomic_DNA"/>
</dbReference>